<dbReference type="Pfam" id="PF03699">
    <property type="entry name" value="UPF0182"/>
    <property type="match status" value="1"/>
</dbReference>
<evidence type="ECO:0000313" key="8">
    <source>
        <dbReference type="Proteomes" id="UP000008460"/>
    </source>
</evidence>
<dbReference type="EMBL" id="CP002666">
    <property type="protein sequence ID" value="AEE45316.1"/>
    <property type="molecule type" value="Genomic_DNA"/>
</dbReference>
<dbReference type="InterPro" id="IPR005372">
    <property type="entry name" value="UPF0182"/>
</dbReference>
<feature type="transmembrane region" description="Helical" evidence="5">
    <location>
        <begin position="195"/>
        <end position="218"/>
    </location>
</feature>
<feature type="transmembrane region" description="Helical" evidence="5">
    <location>
        <begin position="42"/>
        <end position="64"/>
    </location>
</feature>
<feature type="transmembrane region" description="Helical" evidence="5">
    <location>
        <begin position="312"/>
        <end position="333"/>
    </location>
</feature>
<evidence type="ECO:0000256" key="3">
    <source>
        <dbReference type="ARBA" id="ARBA00022989"/>
    </source>
</evidence>
<dbReference type="GO" id="GO:0005576">
    <property type="term" value="C:extracellular region"/>
    <property type="evidence" value="ECO:0007669"/>
    <property type="project" value="TreeGrafter"/>
</dbReference>
<evidence type="ECO:0000256" key="4">
    <source>
        <dbReference type="ARBA" id="ARBA00023136"/>
    </source>
</evidence>
<organism evidence="7 8">
    <name type="scientific">Cellulomonas fimi (strain ATCC 484 / DSM 20113 / JCM 1341 / CCUG 24087 / LMG 16345 / NBRC 15513 / NCIMB 8980 / NCTC 7547 / NRS-133)</name>
    <dbReference type="NCBI Taxonomy" id="590998"/>
    <lineage>
        <taxon>Bacteria</taxon>
        <taxon>Bacillati</taxon>
        <taxon>Actinomycetota</taxon>
        <taxon>Actinomycetes</taxon>
        <taxon>Micrococcales</taxon>
        <taxon>Cellulomonadaceae</taxon>
        <taxon>Cellulomonas</taxon>
    </lineage>
</organism>
<feature type="transmembrane region" description="Helical" evidence="5">
    <location>
        <begin position="84"/>
        <end position="106"/>
    </location>
</feature>
<keyword evidence="4 5" id="KW-0472">Membrane</keyword>
<keyword evidence="3 5" id="KW-1133">Transmembrane helix</keyword>
<accession>F4H395</accession>
<keyword evidence="2 5" id="KW-0812">Transmembrane</keyword>
<feature type="compositionally biased region" description="Low complexity" evidence="6">
    <location>
        <begin position="963"/>
        <end position="982"/>
    </location>
</feature>
<dbReference type="KEGG" id="cfi:Celf_1181"/>
<feature type="transmembrane region" description="Helical" evidence="5">
    <location>
        <begin position="139"/>
        <end position="157"/>
    </location>
</feature>
<proteinExistence type="inferred from homology"/>
<reference evidence="7 8" key="1">
    <citation type="submission" date="2011-04" db="EMBL/GenBank/DDBJ databases">
        <title>Complete sequence of Cellulomonas fimi ATCC 484.</title>
        <authorList>
            <consortium name="US DOE Joint Genome Institute"/>
            <person name="Lucas S."/>
            <person name="Han J."/>
            <person name="Lapidus A."/>
            <person name="Cheng J.-F."/>
            <person name="Goodwin L."/>
            <person name="Pitluck S."/>
            <person name="Peters L."/>
            <person name="Chertkov O."/>
            <person name="Detter J.C."/>
            <person name="Han C."/>
            <person name="Tapia R."/>
            <person name="Land M."/>
            <person name="Hauser L."/>
            <person name="Kyrpides N."/>
            <person name="Ivanova N."/>
            <person name="Ovchinnikova G."/>
            <person name="Pagani I."/>
            <person name="Mead D."/>
            <person name="Brumm P."/>
            <person name="Woyke T."/>
        </authorList>
    </citation>
    <scope>NUCLEOTIDE SEQUENCE [LARGE SCALE GENOMIC DNA]</scope>
    <source>
        <strain evidence="8">ATCC 484 / DSM 20113 / JCM 1341 / NBRC 15513 / NCIMB 8980 / NCTC 7547</strain>
    </source>
</reference>
<feature type="compositionally biased region" description="Low complexity" evidence="6">
    <location>
        <begin position="919"/>
        <end position="936"/>
    </location>
</feature>
<sequence>MRVHEPPATAHTVVDPPDDDEDASVTFASPPRPRPAGRRRRGALAPTLVVLGVLVVLVLVMAQVWTEVLWFDQLGYLQVLGTEWGTRAVLFVLGFLVMAGAVAGSLSFGYRSRPVYAPSTPEQANLDQYREAIEPLRRLVMVVGPAVLGLFAGAAASQQWATVQLWMHGQEVGEKDPQYGIDLGFYLFTLPGLRFVVSFLMAVTILAAIAGIATQYLYGGLRVGGGRGSGPRTTRAARVHLSVIGAVLMLLIAASYWLDRYSILTKAGEKFHGAAFTDVHAVIPSKAILAGIAIFVAVTFLVTAVRGNWRLPAIGVGLMVIAAIAVGGIYPAVVQRFQVQPNQQDREAPYIQRNIDATLAAYGLEDVQTSEYNAKVTTEAGALRADADTTASVRLLDPQVVSPSFKQLQQIRGFYHFPDSLSVDRYEVEGESRDTVIAVRELDLDGLDDQQRNWTNDTTVYTHGFGVVAAYGNTTAGRGAPDFWEGGIPSRGSMGEYEPRIYFSPQAPTYSIVGAPSGDGWEFDYPSDDAAGQELTRFPTQDVSAGPSIGNPWNKLLYALKFGDEQLVFSNRVTDVSQILYDRNPRDRVAKVAPYLTLDGRVYPAVVDGRVKWIVDGYTTSDQYPYSAGRSLESATRDALTETTETIQALQPKTVNYIRNSVKATVDAYDGSVDLYAWDPEDPVLAAWSEVFPTSLQPLSEISGPLMSHLRYPEDLFKVQRALLTRYHVEDANQFFSGNDFWANPVDPTHPNVNVAQPPYYLTLRMPDQEQARFSLMSTFIPGGSGAREVLTGYLAVDAEAGSEAGKPSEDYGKLRLLELPRDSTVPGPGQVNNNFNADPTVSNELNILARGDSQVVRGNLLTLPVGGGLLYVQPVYVQAASGTAFPLLQRVLVAFGDSIGFSDTLDGALDQVFGGDSGADAGDAGTSPGEGETPAPGEPTPAPTDGATESPTDGVPPDQATARASLDRALQQARQALQESQAALQTGDFAAYGEAQDRLTQAVEDAVKAEADLEAAGG</sequence>
<dbReference type="eggNOG" id="COG1615">
    <property type="taxonomic scope" value="Bacteria"/>
</dbReference>
<feature type="transmembrane region" description="Helical" evidence="5">
    <location>
        <begin position="287"/>
        <end position="305"/>
    </location>
</feature>
<comment type="similarity">
    <text evidence="5">Belongs to the UPF0182 family.</text>
</comment>
<dbReference type="AlphaFoldDB" id="F4H395"/>
<evidence type="ECO:0000256" key="2">
    <source>
        <dbReference type="ARBA" id="ARBA00022692"/>
    </source>
</evidence>
<evidence type="ECO:0000313" key="7">
    <source>
        <dbReference type="EMBL" id="AEE45316.1"/>
    </source>
</evidence>
<evidence type="ECO:0000256" key="5">
    <source>
        <dbReference type="HAMAP-Rule" id="MF_01600"/>
    </source>
</evidence>
<dbReference type="PANTHER" id="PTHR39344">
    <property type="entry name" value="UPF0182 PROTEIN SLL1060"/>
    <property type="match status" value="1"/>
</dbReference>
<gene>
    <name evidence="7" type="ordered locus">Celf_1181</name>
</gene>
<dbReference type="HOGENOM" id="CLU_007733_1_0_11"/>
<dbReference type="STRING" id="590998.Celf_1181"/>
<evidence type="ECO:0000256" key="6">
    <source>
        <dbReference type="SAM" id="MobiDB-lite"/>
    </source>
</evidence>
<name>F4H395_CELFA</name>
<feature type="region of interest" description="Disordered" evidence="6">
    <location>
        <begin position="1"/>
        <end position="39"/>
    </location>
</feature>
<dbReference type="PANTHER" id="PTHR39344:SF1">
    <property type="entry name" value="UPF0182 PROTEIN SLL1060"/>
    <property type="match status" value="1"/>
</dbReference>
<protein>
    <recommendedName>
        <fullName evidence="5">UPF0182 protein Celf_1181</fullName>
    </recommendedName>
</protein>
<feature type="region of interest" description="Disordered" evidence="6">
    <location>
        <begin position="913"/>
        <end position="982"/>
    </location>
</feature>
<dbReference type="GO" id="GO:0005886">
    <property type="term" value="C:plasma membrane"/>
    <property type="evidence" value="ECO:0007669"/>
    <property type="project" value="UniProtKB-SubCell"/>
</dbReference>
<feature type="transmembrane region" description="Helical" evidence="5">
    <location>
        <begin position="239"/>
        <end position="258"/>
    </location>
</feature>
<dbReference type="Proteomes" id="UP000008460">
    <property type="component" value="Chromosome"/>
</dbReference>
<evidence type="ECO:0000256" key="1">
    <source>
        <dbReference type="ARBA" id="ARBA00022475"/>
    </source>
</evidence>
<keyword evidence="8" id="KW-1185">Reference proteome</keyword>
<keyword evidence="1 5" id="KW-1003">Cell membrane</keyword>
<comment type="subcellular location">
    <subcellularLocation>
        <location evidence="5">Cell membrane</location>
        <topology evidence="5">Multi-pass membrane protein</topology>
    </subcellularLocation>
</comment>
<dbReference type="HAMAP" id="MF_01600">
    <property type="entry name" value="UPF0182"/>
    <property type="match status" value="1"/>
</dbReference>